<dbReference type="NCBIfam" id="TIGR04183">
    <property type="entry name" value="Por_Secre_tail"/>
    <property type="match status" value="1"/>
</dbReference>
<accession>A0A9N8QSM6</accession>
<dbReference type="Pfam" id="PF18962">
    <property type="entry name" value="Por_Secre_tail"/>
    <property type="match status" value="1"/>
</dbReference>
<dbReference type="InterPro" id="IPR026444">
    <property type="entry name" value="Secre_tail"/>
</dbReference>
<protein>
    <recommendedName>
        <fullName evidence="2">Secretion system C-terminal sorting domain-containing protein</fullName>
    </recommendedName>
</protein>
<evidence type="ECO:0000256" key="1">
    <source>
        <dbReference type="ARBA" id="ARBA00022729"/>
    </source>
</evidence>
<organism evidence="3 4">
    <name type="scientific">Chryseobacterium aquaeductus</name>
    <dbReference type="NCBI Taxonomy" id="2675056"/>
    <lineage>
        <taxon>Bacteria</taxon>
        <taxon>Pseudomonadati</taxon>
        <taxon>Bacteroidota</taxon>
        <taxon>Flavobacteriia</taxon>
        <taxon>Flavobacteriales</taxon>
        <taxon>Weeksellaceae</taxon>
        <taxon>Chryseobacterium group</taxon>
        <taxon>Chryseobacterium</taxon>
    </lineage>
</organism>
<reference evidence="3" key="1">
    <citation type="submission" date="2020-12" db="EMBL/GenBank/DDBJ databases">
        <authorList>
            <person name="Rodrigo-Torres L."/>
            <person name="Arahal R. D."/>
            <person name="Lucena T."/>
        </authorList>
    </citation>
    <scope>NUCLEOTIDE SEQUENCE</scope>
    <source>
        <strain evidence="3">CECT 9390</strain>
    </source>
</reference>
<evidence type="ECO:0000259" key="2">
    <source>
        <dbReference type="Pfam" id="PF18962"/>
    </source>
</evidence>
<evidence type="ECO:0000313" key="4">
    <source>
        <dbReference type="Proteomes" id="UP000662618"/>
    </source>
</evidence>
<name>A0A9N8QSM6_9FLAO</name>
<feature type="domain" description="Secretion system C-terminal sorting" evidence="2">
    <location>
        <begin position="214"/>
        <end position="278"/>
    </location>
</feature>
<evidence type="ECO:0000313" key="3">
    <source>
        <dbReference type="EMBL" id="CAD7810647.1"/>
    </source>
</evidence>
<dbReference type="AlphaFoldDB" id="A0A9N8QSM6"/>
<dbReference type="RefSeq" id="WP_162088517.1">
    <property type="nucleotide sequence ID" value="NZ_CAJIMS010000001.1"/>
</dbReference>
<keyword evidence="1" id="KW-0732">Signal</keyword>
<keyword evidence="4" id="KW-1185">Reference proteome</keyword>
<dbReference type="Proteomes" id="UP000662618">
    <property type="component" value="Unassembled WGS sequence"/>
</dbReference>
<sequence length="285" mass="30547">MFNTNSLTAQTSQVVPNSTLSASFLGPFANVARTYQMLIDDSQLTTLSGKYLSSISFRLLPAASAPWPPVDATFSSYQIYLSDGADPANRQLNFAANIVGNQTQVKSGSLVIPAGSMTSGSDPNAFSYSIVFDTPYLYTSGNLIIEIRHTGSNTTSTSTQAVSSSSTSAGFGTLFSACWQGTGGVLNGSFTYVKINSLDNLSVKSVEIDGGFSVYPNPVKEDLFVKSARDVAEFHIFNMVGQKIYSQKNNSKTTKLNVSSLANGNYVLQMIDKDGNSKATRFIKE</sequence>
<gene>
    <name evidence="3" type="ORF">CHRY9390_02214</name>
</gene>
<dbReference type="EMBL" id="CAJIMS010000001">
    <property type="protein sequence ID" value="CAD7810647.1"/>
    <property type="molecule type" value="Genomic_DNA"/>
</dbReference>
<comment type="caution">
    <text evidence="3">The sequence shown here is derived from an EMBL/GenBank/DDBJ whole genome shotgun (WGS) entry which is preliminary data.</text>
</comment>
<proteinExistence type="predicted"/>